<feature type="signal peptide" evidence="2">
    <location>
        <begin position="1"/>
        <end position="18"/>
    </location>
</feature>
<protein>
    <recommendedName>
        <fullName evidence="3">Secretion system C-terminal sorting domain-containing protein</fullName>
    </recommendedName>
</protein>
<evidence type="ECO:0000256" key="1">
    <source>
        <dbReference type="ARBA" id="ARBA00022729"/>
    </source>
</evidence>
<keyword evidence="1 2" id="KW-0732">Signal</keyword>
<dbReference type="OrthoDB" id="1344852at2"/>
<gene>
    <name evidence="4" type="ORF">CHU92_01555</name>
</gene>
<dbReference type="NCBIfam" id="TIGR04183">
    <property type="entry name" value="Por_Secre_tail"/>
    <property type="match status" value="1"/>
</dbReference>
<dbReference type="AlphaFoldDB" id="A0A255ZXB8"/>
<evidence type="ECO:0000256" key="2">
    <source>
        <dbReference type="SAM" id="SignalP"/>
    </source>
</evidence>
<feature type="domain" description="Secretion system C-terminal sorting" evidence="3">
    <location>
        <begin position="272"/>
        <end position="335"/>
    </location>
</feature>
<dbReference type="InterPro" id="IPR026444">
    <property type="entry name" value="Secre_tail"/>
</dbReference>
<feature type="chain" id="PRO_5012129313" description="Secretion system C-terminal sorting domain-containing protein" evidence="2">
    <location>
        <begin position="19"/>
        <end position="336"/>
    </location>
</feature>
<evidence type="ECO:0000313" key="5">
    <source>
        <dbReference type="Proteomes" id="UP000216605"/>
    </source>
</evidence>
<dbReference type="RefSeq" id="WP_094411916.1">
    <property type="nucleotide sequence ID" value="NZ_NOXV01000122.1"/>
</dbReference>
<dbReference type="EMBL" id="NOXV01000122">
    <property type="protein sequence ID" value="OYQ46148.1"/>
    <property type="molecule type" value="Genomic_DNA"/>
</dbReference>
<evidence type="ECO:0000313" key="4">
    <source>
        <dbReference type="EMBL" id="OYQ46148.1"/>
    </source>
</evidence>
<organism evidence="4 5">
    <name type="scientific">Flavobacterium cyanobacteriorum</name>
    <dbReference type="NCBI Taxonomy" id="2022802"/>
    <lineage>
        <taxon>Bacteria</taxon>
        <taxon>Pseudomonadati</taxon>
        <taxon>Bacteroidota</taxon>
        <taxon>Flavobacteriia</taxon>
        <taxon>Flavobacteriales</taxon>
        <taxon>Flavobacteriaceae</taxon>
        <taxon>Flavobacterium</taxon>
    </lineage>
</organism>
<reference evidence="4 5" key="1">
    <citation type="submission" date="2017-07" db="EMBL/GenBank/DDBJ databases">
        <title>Flavobacterium cyanobacteriorum sp. nov., isolated from cyanobacterial aggregates in a eutrophic lake.</title>
        <authorList>
            <person name="Cai H."/>
        </authorList>
    </citation>
    <scope>NUCLEOTIDE SEQUENCE [LARGE SCALE GENOMIC DNA]</scope>
    <source>
        <strain evidence="4 5">TH021</strain>
    </source>
</reference>
<sequence length="336" mass="35278">MKTKLLFMALLIANAVSAQIIFQDNFSGYTANNNLSGQGTWSNNTSNGGFGSCVGAVCSNAKVINQSLAYTGYGTSEAAVELKSDADGVGTLFTPVTSGSAYFAFLVNISNAAATPNDFFRVCSGSSFNTTFRIFIKSMSASTFAVGISKGGTGNPTIYTTNTYAYGQDHLLVVKYTISGASNDDTVGLFVNPLLNAAEPATADAFTASGNDQASTIDRLGFRQNTTNIPVGKAGLITVSLSWGSILKTNNFQAGAFAVDATRAKYGELSFTSNESLGDCALEIYAINGAKLESKNIALENGTSTIQIHPLAVSGIYIINITNSNNNRYSKKIIIN</sequence>
<dbReference type="Pfam" id="PF18962">
    <property type="entry name" value="Por_Secre_tail"/>
    <property type="match status" value="1"/>
</dbReference>
<accession>A0A255ZXB8</accession>
<proteinExistence type="predicted"/>
<keyword evidence="5" id="KW-1185">Reference proteome</keyword>
<dbReference type="Proteomes" id="UP000216605">
    <property type="component" value="Unassembled WGS sequence"/>
</dbReference>
<comment type="caution">
    <text evidence="4">The sequence shown here is derived from an EMBL/GenBank/DDBJ whole genome shotgun (WGS) entry which is preliminary data.</text>
</comment>
<evidence type="ECO:0000259" key="3">
    <source>
        <dbReference type="Pfam" id="PF18962"/>
    </source>
</evidence>
<name>A0A255ZXB8_9FLAO</name>